<dbReference type="CDD" id="cd00159">
    <property type="entry name" value="RhoGAP"/>
    <property type="match status" value="1"/>
</dbReference>
<feature type="domain" description="Rho-GAP" evidence="1">
    <location>
        <begin position="123"/>
        <end position="353"/>
    </location>
</feature>
<dbReference type="InterPro" id="IPR000198">
    <property type="entry name" value="RhoGAP_dom"/>
</dbReference>
<dbReference type="PANTHER" id="PTHR47367">
    <property type="entry name" value="AUXIN-REGULATED PROTEIN-LIKE"/>
    <property type="match status" value="1"/>
</dbReference>
<dbReference type="GO" id="GO:0007165">
    <property type="term" value="P:signal transduction"/>
    <property type="evidence" value="ECO:0007669"/>
    <property type="project" value="InterPro"/>
</dbReference>
<dbReference type="Pfam" id="PF00620">
    <property type="entry name" value="RhoGAP"/>
    <property type="match status" value="1"/>
</dbReference>
<protein>
    <recommendedName>
        <fullName evidence="1">Rho-GAP domain-containing protein</fullName>
    </recommendedName>
</protein>
<proteinExistence type="predicted"/>
<organism evidence="2">
    <name type="scientific">Spirodela intermedia</name>
    <name type="common">Intermediate duckweed</name>
    <dbReference type="NCBI Taxonomy" id="51605"/>
    <lineage>
        <taxon>Eukaryota</taxon>
        <taxon>Viridiplantae</taxon>
        <taxon>Streptophyta</taxon>
        <taxon>Embryophyta</taxon>
        <taxon>Tracheophyta</taxon>
        <taxon>Spermatophyta</taxon>
        <taxon>Magnoliopsida</taxon>
        <taxon>Liliopsida</taxon>
        <taxon>Araceae</taxon>
        <taxon>Lemnoideae</taxon>
        <taxon>Spirodela</taxon>
    </lineage>
</organism>
<name>A0A7I8JVB1_SPIIN</name>
<evidence type="ECO:0000313" key="2">
    <source>
        <dbReference type="EMBL" id="CAA2634712.1"/>
    </source>
</evidence>
<dbReference type="InterPro" id="IPR008936">
    <property type="entry name" value="Rho_GTPase_activation_prot"/>
</dbReference>
<dbReference type="AlphaFoldDB" id="A0A7I8JVB1"/>
<evidence type="ECO:0000259" key="1">
    <source>
        <dbReference type="PROSITE" id="PS50238"/>
    </source>
</evidence>
<dbReference type="SMART" id="SM00324">
    <property type="entry name" value="RhoGAP"/>
    <property type="match status" value="1"/>
</dbReference>
<keyword evidence="3" id="KW-1185">Reference proteome</keyword>
<dbReference type="Proteomes" id="UP001189122">
    <property type="component" value="Unassembled WGS sequence"/>
</dbReference>
<sequence>MASPVSPPWRERANGFFSSSGVKLKQASRSAGTFVGEVAKDAGGTVAEAAERVGSLMKSRWAFYKTLQEHIRSAATVTSSLVKKGIAETKDVVAIGKVKVEENLLSNIERWQKGVASNDVFGVPIEVVVQRQHSVRPIPQILVRCADYLVLSGLHTENLFKLDGDRKAIRQLISLYNQDWNAPVPEGSNPLDVAALMKCYLASLPEPLTTFQLYHGIREARSNINDVRNILSKLPNVSYTTLEYITALLLRVNQKSSLNKMDARSLAAELAPLMIWQQGDSKADFHGHLSYTSRGPSKAVDLAASSNIASESLYDEDDGTGTSTLIPLDDGAGPDYGAIEVVQCLIEHHNAVFTDANETVWR</sequence>
<reference evidence="2 3" key="1">
    <citation type="submission" date="2019-12" db="EMBL/GenBank/DDBJ databases">
        <authorList>
            <person name="Scholz U."/>
            <person name="Mascher M."/>
            <person name="Fiebig A."/>
        </authorList>
    </citation>
    <scope>NUCLEOTIDE SEQUENCE</scope>
</reference>
<accession>A0A7I8JVB1</accession>
<dbReference type="PROSITE" id="PS50238">
    <property type="entry name" value="RHOGAP"/>
    <property type="match status" value="1"/>
</dbReference>
<dbReference type="EMBL" id="CACRZD030000018">
    <property type="protein sequence ID" value="CAA6673691.1"/>
    <property type="molecule type" value="Genomic_DNA"/>
</dbReference>
<evidence type="ECO:0000313" key="3">
    <source>
        <dbReference type="Proteomes" id="UP001189122"/>
    </source>
</evidence>
<dbReference type="Gene3D" id="1.10.555.10">
    <property type="entry name" value="Rho GTPase activation protein"/>
    <property type="match status" value="1"/>
</dbReference>
<dbReference type="PANTHER" id="PTHR47367:SF1">
    <property type="entry name" value="OS07G0486500 PROTEIN"/>
    <property type="match status" value="1"/>
</dbReference>
<dbReference type="SUPFAM" id="SSF48350">
    <property type="entry name" value="GTPase activation domain, GAP"/>
    <property type="match status" value="1"/>
</dbReference>
<dbReference type="EMBL" id="LR743605">
    <property type="protein sequence ID" value="CAA2634712.1"/>
    <property type="molecule type" value="Genomic_DNA"/>
</dbReference>
<gene>
    <name evidence="2" type="ORF">SI7747_18020108</name>
</gene>